<proteinExistence type="predicted"/>
<organism evidence="5 6">
    <name type="scientific">Streptomyces iconiensis</name>
    <dbReference type="NCBI Taxonomy" id="1384038"/>
    <lineage>
        <taxon>Bacteria</taxon>
        <taxon>Bacillati</taxon>
        <taxon>Actinomycetota</taxon>
        <taxon>Actinomycetes</taxon>
        <taxon>Kitasatosporales</taxon>
        <taxon>Streptomycetaceae</taxon>
        <taxon>Streptomyces</taxon>
    </lineage>
</organism>
<dbReference type="PANTHER" id="PTHR46797:SF1">
    <property type="entry name" value="METHYLPHOSPHONATE SYNTHASE"/>
    <property type="match status" value="1"/>
</dbReference>
<evidence type="ECO:0000256" key="3">
    <source>
        <dbReference type="SAM" id="MobiDB-lite"/>
    </source>
</evidence>
<dbReference type="InterPro" id="IPR019734">
    <property type="entry name" value="TPR_rpt"/>
</dbReference>
<dbReference type="SUPFAM" id="SSF47413">
    <property type="entry name" value="lambda repressor-like DNA-binding domains"/>
    <property type="match status" value="1"/>
</dbReference>
<dbReference type="PANTHER" id="PTHR46797">
    <property type="entry name" value="HTH-TYPE TRANSCRIPTIONAL REGULATOR"/>
    <property type="match status" value="1"/>
</dbReference>
<name>A0ABT6ZWL2_9ACTN</name>
<evidence type="ECO:0000259" key="4">
    <source>
        <dbReference type="PROSITE" id="PS50943"/>
    </source>
</evidence>
<dbReference type="InterPro" id="IPR010982">
    <property type="entry name" value="Lambda_DNA-bd_dom_sf"/>
</dbReference>
<sequence length="390" mass="42458">MPESTDIGSRLRELRKRRGMSQRELAKAAGVSLSTVRRLEQGDPGGTRMETARALASALRVATTSLLHRDPPDADAPDPTPWRGLRLAVAAPPACGTDGEAPTLGGVSGGLVEVRRLHTAKRMADETAMLAPLIRDADALGSTPQVRSVRAQLLHMAGALLTQARQFESAETALRRALEEAPDRLRAASVVTTWSWLLMRQGRLGEAREMAQRWADDTEPRLSRAPVESVAAWGWLLLHGASASLRDARDGEADDMMRLARAAATVTGTITPSSTRPDPWGPVVVAYKVAERGVILDRPDEVLSAGRRLAGTGAGQETDYLRHRLDVARAYVMVRSYHEAVEVLSEIRGAQPEWLAQQRYARDIMTDVIGKRRKLTVEMRSLADAVGVPL</sequence>
<dbReference type="Gene3D" id="1.10.260.40">
    <property type="entry name" value="lambda repressor-like DNA-binding domains"/>
    <property type="match status" value="1"/>
</dbReference>
<feature type="repeat" description="TPR" evidence="2">
    <location>
        <begin position="151"/>
        <end position="184"/>
    </location>
</feature>
<dbReference type="SUPFAM" id="SSF48452">
    <property type="entry name" value="TPR-like"/>
    <property type="match status" value="1"/>
</dbReference>
<feature type="domain" description="HTH cro/C1-type" evidence="4">
    <location>
        <begin position="11"/>
        <end position="66"/>
    </location>
</feature>
<accession>A0ABT6ZWL2</accession>
<evidence type="ECO:0000313" key="6">
    <source>
        <dbReference type="Proteomes" id="UP001214441"/>
    </source>
</evidence>
<comment type="caution">
    <text evidence="5">The sequence shown here is derived from an EMBL/GenBank/DDBJ whole genome shotgun (WGS) entry which is preliminary data.</text>
</comment>
<evidence type="ECO:0000313" key="5">
    <source>
        <dbReference type="EMBL" id="MDJ1133461.1"/>
    </source>
</evidence>
<protein>
    <submittedName>
        <fullName evidence="5">Helix-turn-helix transcriptional regulator</fullName>
    </submittedName>
</protein>
<dbReference type="PROSITE" id="PS50943">
    <property type="entry name" value="HTH_CROC1"/>
    <property type="match status" value="1"/>
</dbReference>
<feature type="region of interest" description="Disordered" evidence="3">
    <location>
        <begin position="1"/>
        <end position="29"/>
    </location>
</feature>
<dbReference type="CDD" id="cd00093">
    <property type="entry name" value="HTH_XRE"/>
    <property type="match status" value="1"/>
</dbReference>
<keyword evidence="6" id="KW-1185">Reference proteome</keyword>
<reference evidence="5 6" key="1">
    <citation type="submission" date="2023-05" db="EMBL/GenBank/DDBJ databases">
        <title>Streptantibioticus silvisoli sp. nov., acidotolerant actinomycetes 1 from pine litter.</title>
        <authorList>
            <person name="Swiecimska M."/>
            <person name="Golinska P."/>
            <person name="Sangal V."/>
            <person name="Wachnowicz B."/>
            <person name="Goodfellow M."/>
        </authorList>
    </citation>
    <scope>NUCLEOTIDE SEQUENCE [LARGE SCALE GENOMIC DNA]</scope>
    <source>
        <strain evidence="5 6">DSM 42109</strain>
    </source>
</reference>
<dbReference type="RefSeq" id="WP_274039587.1">
    <property type="nucleotide sequence ID" value="NZ_JANCPR020000014.1"/>
</dbReference>
<evidence type="ECO:0000256" key="2">
    <source>
        <dbReference type="PROSITE-ProRule" id="PRU00339"/>
    </source>
</evidence>
<evidence type="ECO:0000256" key="1">
    <source>
        <dbReference type="ARBA" id="ARBA00023125"/>
    </source>
</evidence>
<dbReference type="Proteomes" id="UP001214441">
    <property type="component" value="Unassembled WGS sequence"/>
</dbReference>
<dbReference type="Pfam" id="PF01381">
    <property type="entry name" value="HTH_3"/>
    <property type="match status" value="1"/>
</dbReference>
<dbReference type="InterPro" id="IPR050807">
    <property type="entry name" value="TransReg_Diox_bact_type"/>
</dbReference>
<dbReference type="InterPro" id="IPR001387">
    <property type="entry name" value="Cro/C1-type_HTH"/>
</dbReference>
<dbReference type="Gene3D" id="1.25.40.10">
    <property type="entry name" value="Tetratricopeptide repeat domain"/>
    <property type="match status" value="1"/>
</dbReference>
<gene>
    <name evidence="5" type="ORF">NMN56_016110</name>
</gene>
<keyword evidence="2" id="KW-0802">TPR repeat</keyword>
<dbReference type="PROSITE" id="PS50005">
    <property type="entry name" value="TPR"/>
    <property type="match status" value="1"/>
</dbReference>
<dbReference type="InterPro" id="IPR011990">
    <property type="entry name" value="TPR-like_helical_dom_sf"/>
</dbReference>
<dbReference type="EMBL" id="JANCPR020000014">
    <property type="protein sequence ID" value="MDJ1133461.1"/>
    <property type="molecule type" value="Genomic_DNA"/>
</dbReference>
<keyword evidence="1" id="KW-0238">DNA-binding</keyword>
<dbReference type="SMART" id="SM00530">
    <property type="entry name" value="HTH_XRE"/>
    <property type="match status" value="1"/>
</dbReference>